<feature type="non-terminal residue" evidence="7">
    <location>
        <position position="283"/>
    </location>
</feature>
<feature type="transmembrane region" description="Helical" evidence="6">
    <location>
        <begin position="52"/>
        <end position="74"/>
    </location>
</feature>
<dbReference type="Gene3D" id="1.20.1250.20">
    <property type="entry name" value="MFS general substrate transporter like domains"/>
    <property type="match status" value="1"/>
</dbReference>
<evidence type="ECO:0000256" key="4">
    <source>
        <dbReference type="ARBA" id="ARBA00022989"/>
    </source>
</evidence>
<feature type="non-terminal residue" evidence="7">
    <location>
        <position position="1"/>
    </location>
</feature>
<name>A0ABW9QW64_9ACTN</name>
<feature type="transmembrane region" description="Helical" evidence="6">
    <location>
        <begin position="20"/>
        <end position="46"/>
    </location>
</feature>
<reference evidence="7 8" key="1">
    <citation type="submission" date="2019-11" db="EMBL/GenBank/DDBJ databases">
        <title>Acidiferrimicrobium australis gen. nov., sp. nov., an acidophilic and obligately heterotrophic, member of the Actinobacteria that catalyses dissimilatory oxido- reduction of iron isolated from metal-rich acidic water in Chile.</title>
        <authorList>
            <person name="Gonzalez D."/>
            <person name="Huber K."/>
            <person name="Hedrich S."/>
            <person name="Rojas-Villalobos C."/>
            <person name="Quatrini R."/>
            <person name="Dinamarca M.A."/>
            <person name="Schwarz A."/>
            <person name="Canales C."/>
            <person name="Nancucheo I."/>
        </authorList>
    </citation>
    <scope>NUCLEOTIDE SEQUENCE [LARGE SCALE GENOMIC DNA]</scope>
    <source>
        <strain evidence="7 8">USS-CCA1</strain>
    </source>
</reference>
<dbReference type="PANTHER" id="PTHR23513:SF11">
    <property type="entry name" value="STAPHYLOFERRIN A TRANSPORTER"/>
    <property type="match status" value="1"/>
</dbReference>
<feature type="transmembrane region" description="Helical" evidence="6">
    <location>
        <begin position="95"/>
        <end position="117"/>
    </location>
</feature>
<keyword evidence="2" id="KW-1003">Cell membrane</keyword>
<gene>
    <name evidence="7" type="ORF">GHK86_15455</name>
</gene>
<keyword evidence="5 6" id="KW-0472">Membrane</keyword>
<sequence length="283" mass="28693">RAHDDALGDRAWAYRNFRILLLGQAVSSLGNTLVPVCLAFAVLALTHRASDLGAVLGCEAGAIVVFLLPAGVLADRWSRRATMVASDALRGVSQAALGLLFVTGHPPLGLVAALAAASGAGIALYYPAVSGLVPSLVGPGALQRANALQQTVVAAAGVAGPALAGVLVVGVGAGWGLVVDAGTFGVSILTLVTLRLEAAPGAGSGRFAADLWEGWADFWSRAWFRDVVIGASVYNFLYAGYTVLGPVVSERHYGGAAAWAAAATVTGVGSVVSAPLVARMRPR</sequence>
<proteinExistence type="predicted"/>
<dbReference type="CDD" id="cd06173">
    <property type="entry name" value="MFS_MefA_like"/>
    <property type="match status" value="1"/>
</dbReference>
<dbReference type="EMBL" id="WJHE01000856">
    <property type="protein sequence ID" value="MST34112.1"/>
    <property type="molecule type" value="Genomic_DNA"/>
</dbReference>
<evidence type="ECO:0000313" key="8">
    <source>
        <dbReference type="Proteomes" id="UP000437736"/>
    </source>
</evidence>
<dbReference type="SUPFAM" id="SSF103473">
    <property type="entry name" value="MFS general substrate transporter"/>
    <property type="match status" value="1"/>
</dbReference>
<evidence type="ECO:0000313" key="7">
    <source>
        <dbReference type="EMBL" id="MST34112.1"/>
    </source>
</evidence>
<dbReference type="Proteomes" id="UP000437736">
    <property type="component" value="Unassembled WGS sequence"/>
</dbReference>
<accession>A0ABW9QW64</accession>
<evidence type="ECO:0000256" key="6">
    <source>
        <dbReference type="SAM" id="Phobius"/>
    </source>
</evidence>
<evidence type="ECO:0000256" key="3">
    <source>
        <dbReference type="ARBA" id="ARBA00022692"/>
    </source>
</evidence>
<organism evidence="7 8">
    <name type="scientific">Acidiferrimicrobium australe</name>
    <dbReference type="NCBI Taxonomy" id="2664430"/>
    <lineage>
        <taxon>Bacteria</taxon>
        <taxon>Bacillati</taxon>
        <taxon>Actinomycetota</taxon>
        <taxon>Acidimicrobiia</taxon>
        <taxon>Acidimicrobiales</taxon>
        <taxon>Acidimicrobiaceae</taxon>
        <taxon>Acidiferrimicrobium</taxon>
    </lineage>
</organism>
<dbReference type="InterPro" id="IPR011701">
    <property type="entry name" value="MFS"/>
</dbReference>
<keyword evidence="8" id="KW-1185">Reference proteome</keyword>
<feature type="transmembrane region" description="Helical" evidence="6">
    <location>
        <begin position="256"/>
        <end position="278"/>
    </location>
</feature>
<comment type="subcellular location">
    <subcellularLocation>
        <location evidence="1">Cell membrane</location>
        <topology evidence="1">Multi-pass membrane protein</topology>
    </subcellularLocation>
</comment>
<feature type="transmembrane region" description="Helical" evidence="6">
    <location>
        <begin position="223"/>
        <end position="244"/>
    </location>
</feature>
<dbReference type="Pfam" id="PF07690">
    <property type="entry name" value="MFS_1"/>
    <property type="match status" value="1"/>
</dbReference>
<protein>
    <submittedName>
        <fullName evidence="7">MFS transporter</fullName>
    </submittedName>
</protein>
<comment type="caution">
    <text evidence="7">The sequence shown here is derived from an EMBL/GenBank/DDBJ whole genome shotgun (WGS) entry which is preliminary data.</text>
</comment>
<keyword evidence="3 6" id="KW-0812">Transmembrane</keyword>
<evidence type="ECO:0000256" key="1">
    <source>
        <dbReference type="ARBA" id="ARBA00004651"/>
    </source>
</evidence>
<dbReference type="InterPro" id="IPR036259">
    <property type="entry name" value="MFS_trans_sf"/>
</dbReference>
<feature type="transmembrane region" description="Helical" evidence="6">
    <location>
        <begin position="154"/>
        <end position="178"/>
    </location>
</feature>
<feature type="transmembrane region" description="Helical" evidence="6">
    <location>
        <begin position="123"/>
        <end position="142"/>
    </location>
</feature>
<evidence type="ECO:0000256" key="5">
    <source>
        <dbReference type="ARBA" id="ARBA00023136"/>
    </source>
</evidence>
<evidence type="ECO:0000256" key="2">
    <source>
        <dbReference type="ARBA" id="ARBA00022475"/>
    </source>
</evidence>
<dbReference type="PANTHER" id="PTHR23513">
    <property type="entry name" value="INTEGRAL MEMBRANE EFFLUX PROTEIN-RELATED"/>
    <property type="match status" value="1"/>
</dbReference>
<keyword evidence="4 6" id="KW-1133">Transmembrane helix</keyword>